<name>X0ZR94_9ZZZZ</name>
<dbReference type="GO" id="GO:0034605">
    <property type="term" value="P:cellular response to heat"/>
    <property type="evidence" value="ECO:0007669"/>
    <property type="project" value="TreeGrafter"/>
</dbReference>
<gene>
    <name evidence="4" type="ORF">S01H4_09988</name>
</gene>
<dbReference type="GO" id="GO:0005737">
    <property type="term" value="C:cytoplasm"/>
    <property type="evidence" value="ECO:0007669"/>
    <property type="project" value="TreeGrafter"/>
</dbReference>
<proteinExistence type="predicted"/>
<dbReference type="Gene3D" id="1.10.8.60">
    <property type="match status" value="1"/>
</dbReference>
<sequence length="161" mass="18629">TSNLGAREIQKSTPMGFKIINTEDLSYDEIKEKVMSELKQAFRPEFLNRVDEVIVFHKLQKQQVYNIMDLMMSRVQQQLELQGITIELKKNAKELLLEKGYDSSMGARPMRRCIQNLIEDPISEKLISGEIKSGQKIEVSAKDKKMHFDIKKLNRSSVLKV</sequence>
<dbReference type="EMBL" id="BART01003728">
    <property type="protein sequence ID" value="GAG60557.1"/>
    <property type="molecule type" value="Genomic_DNA"/>
</dbReference>
<dbReference type="AlphaFoldDB" id="X0ZR94"/>
<dbReference type="GO" id="GO:0016887">
    <property type="term" value="F:ATP hydrolysis activity"/>
    <property type="evidence" value="ECO:0007669"/>
    <property type="project" value="TreeGrafter"/>
</dbReference>
<dbReference type="FunFam" id="1.10.8.60:FF:000017">
    <property type="entry name" value="ATP-dependent chaperone ClpB"/>
    <property type="match status" value="1"/>
</dbReference>
<feature type="non-terminal residue" evidence="4">
    <location>
        <position position="1"/>
    </location>
</feature>
<accession>X0ZR94</accession>
<dbReference type="InterPro" id="IPR019489">
    <property type="entry name" value="Clp_ATPase_C"/>
</dbReference>
<dbReference type="SMART" id="SM01086">
    <property type="entry name" value="ClpB_D2-small"/>
    <property type="match status" value="1"/>
</dbReference>
<evidence type="ECO:0000256" key="1">
    <source>
        <dbReference type="ARBA" id="ARBA00022741"/>
    </source>
</evidence>
<dbReference type="GO" id="GO:0005524">
    <property type="term" value="F:ATP binding"/>
    <property type="evidence" value="ECO:0007669"/>
    <property type="project" value="UniProtKB-KW"/>
</dbReference>
<keyword evidence="1" id="KW-0547">Nucleotide-binding</keyword>
<dbReference type="Gene3D" id="3.40.50.300">
    <property type="entry name" value="P-loop containing nucleotide triphosphate hydrolases"/>
    <property type="match status" value="1"/>
</dbReference>
<dbReference type="InterPro" id="IPR027417">
    <property type="entry name" value="P-loop_NTPase"/>
</dbReference>
<evidence type="ECO:0000313" key="4">
    <source>
        <dbReference type="EMBL" id="GAG60557.1"/>
    </source>
</evidence>
<dbReference type="PANTHER" id="PTHR11638:SF18">
    <property type="entry name" value="HEAT SHOCK PROTEIN 104"/>
    <property type="match status" value="1"/>
</dbReference>
<organism evidence="4">
    <name type="scientific">marine sediment metagenome</name>
    <dbReference type="NCBI Taxonomy" id="412755"/>
    <lineage>
        <taxon>unclassified sequences</taxon>
        <taxon>metagenomes</taxon>
        <taxon>ecological metagenomes</taxon>
    </lineage>
</organism>
<evidence type="ECO:0000256" key="2">
    <source>
        <dbReference type="ARBA" id="ARBA00022840"/>
    </source>
</evidence>
<reference evidence="4" key="1">
    <citation type="journal article" date="2014" name="Front. Microbiol.">
        <title>High frequency of phylogenetically diverse reductive dehalogenase-homologous genes in deep subseafloor sedimentary metagenomes.</title>
        <authorList>
            <person name="Kawai M."/>
            <person name="Futagami T."/>
            <person name="Toyoda A."/>
            <person name="Takaki Y."/>
            <person name="Nishi S."/>
            <person name="Hori S."/>
            <person name="Arai W."/>
            <person name="Tsubouchi T."/>
            <person name="Morono Y."/>
            <person name="Uchiyama I."/>
            <person name="Ito T."/>
            <person name="Fujiyama A."/>
            <person name="Inagaki F."/>
            <person name="Takami H."/>
        </authorList>
    </citation>
    <scope>NUCLEOTIDE SEQUENCE</scope>
    <source>
        <strain evidence="4">Expedition CK06-06</strain>
    </source>
</reference>
<keyword evidence="2" id="KW-0067">ATP-binding</keyword>
<dbReference type="InterPro" id="IPR050130">
    <property type="entry name" value="ClpA_ClpB"/>
</dbReference>
<feature type="domain" description="Clp ATPase C-terminal" evidence="3">
    <location>
        <begin position="59"/>
        <end position="148"/>
    </location>
</feature>
<evidence type="ECO:0000259" key="3">
    <source>
        <dbReference type="SMART" id="SM01086"/>
    </source>
</evidence>
<dbReference type="SUPFAM" id="SSF52540">
    <property type="entry name" value="P-loop containing nucleoside triphosphate hydrolases"/>
    <property type="match status" value="1"/>
</dbReference>
<dbReference type="PANTHER" id="PTHR11638">
    <property type="entry name" value="ATP-DEPENDENT CLP PROTEASE"/>
    <property type="match status" value="1"/>
</dbReference>
<comment type="caution">
    <text evidence="4">The sequence shown here is derived from an EMBL/GenBank/DDBJ whole genome shotgun (WGS) entry which is preliminary data.</text>
</comment>
<protein>
    <recommendedName>
        <fullName evidence="3">Clp ATPase C-terminal domain-containing protein</fullName>
    </recommendedName>
</protein>
<dbReference type="Pfam" id="PF10431">
    <property type="entry name" value="ClpB_D2-small"/>
    <property type="match status" value="1"/>
</dbReference>